<sequence>MLPLLALPLAQAQPGLGRLFNTPQERQTIDASRNKAAGPGAAYPRGGAGLTGEMAQTEVQRMAGGVPQSMQQGLMPGMPPGMQMPPAAGMEQGTRPGLAPDVVPDLPPNIPPGMRAEMIAMARAARELAPAPNQAAAMAQHQQQQQQPPQMEQMQQMQQMPMPGSVADTPPPSEQLTMNGVLRSSTGRSTVWLNNQPQRGAANKFTNRDSKAVTVTLPSGKRIVLRPGQRYDLSDGRVKDVNQ</sequence>
<feature type="region of interest" description="Disordered" evidence="1">
    <location>
        <begin position="134"/>
        <end position="171"/>
    </location>
</feature>
<dbReference type="GeneID" id="43162562"/>
<evidence type="ECO:0000256" key="1">
    <source>
        <dbReference type="SAM" id="MobiDB-lite"/>
    </source>
</evidence>
<dbReference type="EMBL" id="CP140152">
    <property type="protein sequence ID" value="WQH06697.1"/>
    <property type="molecule type" value="Genomic_DNA"/>
</dbReference>
<dbReference type="Proteomes" id="UP001326110">
    <property type="component" value="Chromosome"/>
</dbReference>
<evidence type="ECO:0000313" key="3">
    <source>
        <dbReference type="Proteomes" id="UP001326110"/>
    </source>
</evidence>
<name>A0ABZ0Y5P6_9BURK</name>
<keyword evidence="3" id="KW-1185">Reference proteome</keyword>
<evidence type="ECO:0000313" key="2">
    <source>
        <dbReference type="EMBL" id="WQH06697.1"/>
    </source>
</evidence>
<dbReference type="RefSeq" id="WP_019920704.1">
    <property type="nucleotide sequence ID" value="NZ_CP140152.1"/>
</dbReference>
<protein>
    <submittedName>
        <fullName evidence="2">Uncharacterized protein</fullName>
    </submittedName>
</protein>
<reference evidence="2 3" key="1">
    <citation type="submission" date="2023-11" db="EMBL/GenBank/DDBJ databases">
        <title>MicrobeMod: A computational toolkit for identifying prokaryotic methylation and restriction-modification with nanopore sequencing.</title>
        <authorList>
            <person name="Crits-Christoph A."/>
            <person name="Kang S.C."/>
            <person name="Lee H."/>
            <person name="Ostrov N."/>
        </authorList>
    </citation>
    <scope>NUCLEOTIDE SEQUENCE [LARGE SCALE GENOMIC DNA]</scope>
    <source>
        <strain evidence="2 3">ATCC 25935</strain>
    </source>
</reference>
<accession>A0ABZ0Y5P6</accession>
<feature type="compositionally biased region" description="Low complexity" evidence="1">
    <location>
        <begin position="134"/>
        <end position="163"/>
    </location>
</feature>
<organism evidence="2 3">
    <name type="scientific">Duganella zoogloeoides</name>
    <dbReference type="NCBI Taxonomy" id="75659"/>
    <lineage>
        <taxon>Bacteria</taxon>
        <taxon>Pseudomonadati</taxon>
        <taxon>Pseudomonadota</taxon>
        <taxon>Betaproteobacteria</taxon>
        <taxon>Burkholderiales</taxon>
        <taxon>Oxalobacteraceae</taxon>
        <taxon>Telluria group</taxon>
        <taxon>Duganella</taxon>
    </lineage>
</organism>
<proteinExistence type="predicted"/>
<gene>
    <name evidence="2" type="ORF">SR858_10345</name>
</gene>